<keyword evidence="5" id="KW-0808">Transferase</keyword>
<dbReference type="InterPro" id="IPR003661">
    <property type="entry name" value="HisK_dim/P_dom"/>
</dbReference>
<evidence type="ECO:0000313" key="14">
    <source>
        <dbReference type="EMBL" id="MTH66130.1"/>
    </source>
</evidence>
<dbReference type="InterPro" id="IPR036890">
    <property type="entry name" value="HATPase_C_sf"/>
</dbReference>
<feature type="transmembrane region" description="Helical" evidence="11">
    <location>
        <begin position="164"/>
        <end position="182"/>
    </location>
</feature>
<evidence type="ECO:0000256" key="8">
    <source>
        <dbReference type="ARBA" id="ARBA00022989"/>
    </source>
</evidence>
<sequence>MTTPRRLSWSMRFALMISGVFAGAAVLAGAVAYVLLSGELTGRLRHDVESMAGNLAYTLQNGGPQDLLEQIDALSANARDGSAVAAYIDPQGLQIAGNFSPDHPFSGHRALRVGRDMTLAVSPTGVVPTDYFAFGLQSPQGWIITGRDAEWVAENTEVLLQGTAWGLGVALILSIMLAIFIARRNETRIDRFEEVLTAVGAGAHHLRVVDKGHDDIGRLASRVNETLAHLEAGIATIRQVSTDVAHDLRAPLARLRMRLEPHVLTDQTPDDLRDDLGRALEDLDALSATFDAILRLSRMQAGLVPFRAEAFDLATLCRELTDMLAPSAEDVGHRLTAGIPPTAIVHGDDDLIAQAILNLTDNAMRHCTVPANIQLSVTAVPDGWRVSVTDTGPGIPEADRKRATERFVRLDASRNTPGAGLGLSLVTAILRLHGSELHLSDNSPGLRAEFDLS</sequence>
<keyword evidence="9" id="KW-0902">Two-component regulatory system</keyword>
<evidence type="ECO:0000259" key="13">
    <source>
        <dbReference type="PROSITE" id="PS50885"/>
    </source>
</evidence>
<dbReference type="Proteomes" id="UP000478740">
    <property type="component" value="Unassembled WGS sequence"/>
</dbReference>
<organism evidence="14 15">
    <name type="scientific">Paracoccus shanxieyensis</name>
    <dbReference type="NCBI Taxonomy" id="2675752"/>
    <lineage>
        <taxon>Bacteria</taxon>
        <taxon>Pseudomonadati</taxon>
        <taxon>Pseudomonadota</taxon>
        <taxon>Alphaproteobacteria</taxon>
        <taxon>Rhodobacterales</taxon>
        <taxon>Paracoccaceae</taxon>
        <taxon>Paracoccus</taxon>
    </lineage>
</organism>
<dbReference type="InterPro" id="IPR003660">
    <property type="entry name" value="HAMP_dom"/>
</dbReference>
<evidence type="ECO:0000256" key="10">
    <source>
        <dbReference type="ARBA" id="ARBA00023136"/>
    </source>
</evidence>
<evidence type="ECO:0000256" key="7">
    <source>
        <dbReference type="ARBA" id="ARBA00022777"/>
    </source>
</evidence>
<dbReference type="SMART" id="SM00388">
    <property type="entry name" value="HisKA"/>
    <property type="match status" value="1"/>
</dbReference>
<dbReference type="Gene3D" id="3.30.565.10">
    <property type="entry name" value="Histidine kinase-like ATPase, C-terminal domain"/>
    <property type="match status" value="1"/>
</dbReference>
<comment type="subcellular location">
    <subcellularLocation>
        <location evidence="2">Membrane</location>
    </subcellularLocation>
</comment>
<feature type="domain" description="Histidine kinase" evidence="12">
    <location>
        <begin position="243"/>
        <end position="453"/>
    </location>
</feature>
<feature type="transmembrane region" description="Helical" evidence="11">
    <location>
        <begin position="12"/>
        <end position="36"/>
    </location>
</feature>
<gene>
    <name evidence="14" type="ORF">GL284_17850</name>
</gene>
<dbReference type="SMART" id="SM00387">
    <property type="entry name" value="HATPase_c"/>
    <property type="match status" value="1"/>
</dbReference>
<dbReference type="PROSITE" id="PS50885">
    <property type="entry name" value="HAMP"/>
    <property type="match status" value="1"/>
</dbReference>
<keyword evidence="15" id="KW-1185">Reference proteome</keyword>
<keyword evidence="10 11" id="KW-0472">Membrane</keyword>
<proteinExistence type="predicted"/>
<dbReference type="Gene3D" id="1.10.287.130">
    <property type="match status" value="1"/>
</dbReference>
<dbReference type="PRINTS" id="PR00344">
    <property type="entry name" value="BCTRLSENSOR"/>
</dbReference>
<dbReference type="Pfam" id="PF00512">
    <property type="entry name" value="HisKA"/>
    <property type="match status" value="1"/>
</dbReference>
<dbReference type="EC" id="2.7.13.3" evidence="3"/>
<keyword evidence="6 11" id="KW-0812">Transmembrane</keyword>
<keyword evidence="7" id="KW-0418">Kinase</keyword>
<evidence type="ECO:0000256" key="3">
    <source>
        <dbReference type="ARBA" id="ARBA00012438"/>
    </source>
</evidence>
<evidence type="ECO:0000256" key="1">
    <source>
        <dbReference type="ARBA" id="ARBA00000085"/>
    </source>
</evidence>
<dbReference type="SUPFAM" id="SSF47384">
    <property type="entry name" value="Homodimeric domain of signal transducing histidine kinase"/>
    <property type="match status" value="1"/>
</dbReference>
<dbReference type="PANTHER" id="PTHR45436:SF8">
    <property type="entry name" value="HISTIDINE KINASE"/>
    <property type="match status" value="1"/>
</dbReference>
<accession>A0A6L6J4C7</accession>
<dbReference type="PANTHER" id="PTHR45436">
    <property type="entry name" value="SENSOR HISTIDINE KINASE YKOH"/>
    <property type="match status" value="1"/>
</dbReference>
<dbReference type="InterPro" id="IPR003594">
    <property type="entry name" value="HATPase_dom"/>
</dbReference>
<evidence type="ECO:0000313" key="15">
    <source>
        <dbReference type="Proteomes" id="UP000478740"/>
    </source>
</evidence>
<dbReference type="InterPro" id="IPR004358">
    <property type="entry name" value="Sig_transdc_His_kin-like_C"/>
</dbReference>
<dbReference type="PROSITE" id="PS50109">
    <property type="entry name" value="HIS_KIN"/>
    <property type="match status" value="1"/>
</dbReference>
<evidence type="ECO:0000256" key="6">
    <source>
        <dbReference type="ARBA" id="ARBA00022692"/>
    </source>
</evidence>
<dbReference type="EMBL" id="WMII01000022">
    <property type="protein sequence ID" value="MTH66130.1"/>
    <property type="molecule type" value="Genomic_DNA"/>
</dbReference>
<dbReference type="CDD" id="cd00082">
    <property type="entry name" value="HisKA"/>
    <property type="match status" value="1"/>
</dbReference>
<dbReference type="Gene3D" id="6.10.340.10">
    <property type="match status" value="1"/>
</dbReference>
<comment type="catalytic activity">
    <reaction evidence="1">
        <text>ATP + protein L-histidine = ADP + protein N-phospho-L-histidine.</text>
        <dbReference type="EC" id="2.7.13.3"/>
    </reaction>
</comment>
<protein>
    <recommendedName>
        <fullName evidence="3">histidine kinase</fullName>
        <ecNumber evidence="3">2.7.13.3</ecNumber>
    </recommendedName>
</protein>
<comment type="caution">
    <text evidence="14">The sequence shown here is derived from an EMBL/GenBank/DDBJ whole genome shotgun (WGS) entry which is preliminary data.</text>
</comment>
<dbReference type="Pfam" id="PF02518">
    <property type="entry name" value="HATPase_c"/>
    <property type="match status" value="1"/>
</dbReference>
<dbReference type="InterPro" id="IPR036097">
    <property type="entry name" value="HisK_dim/P_sf"/>
</dbReference>
<feature type="domain" description="HAMP" evidence="13">
    <location>
        <begin position="183"/>
        <end position="235"/>
    </location>
</feature>
<evidence type="ECO:0000256" key="4">
    <source>
        <dbReference type="ARBA" id="ARBA00022553"/>
    </source>
</evidence>
<dbReference type="GO" id="GO:0005886">
    <property type="term" value="C:plasma membrane"/>
    <property type="evidence" value="ECO:0007669"/>
    <property type="project" value="TreeGrafter"/>
</dbReference>
<reference evidence="14 15" key="1">
    <citation type="submission" date="2019-11" db="EMBL/GenBank/DDBJ databases">
        <authorList>
            <person name="Dong K."/>
        </authorList>
    </citation>
    <scope>NUCLEOTIDE SEQUENCE [LARGE SCALE GENOMIC DNA]</scope>
    <source>
        <strain evidence="14 15">DK608</strain>
    </source>
</reference>
<dbReference type="SUPFAM" id="SSF55874">
    <property type="entry name" value="ATPase domain of HSP90 chaperone/DNA topoisomerase II/histidine kinase"/>
    <property type="match status" value="1"/>
</dbReference>
<evidence type="ECO:0000256" key="2">
    <source>
        <dbReference type="ARBA" id="ARBA00004370"/>
    </source>
</evidence>
<evidence type="ECO:0000256" key="5">
    <source>
        <dbReference type="ARBA" id="ARBA00022679"/>
    </source>
</evidence>
<name>A0A6L6J4C7_9RHOB</name>
<dbReference type="RefSeq" id="WP_131389907.1">
    <property type="nucleotide sequence ID" value="NZ_WMIH01000023.1"/>
</dbReference>
<evidence type="ECO:0000259" key="12">
    <source>
        <dbReference type="PROSITE" id="PS50109"/>
    </source>
</evidence>
<keyword evidence="8 11" id="KW-1133">Transmembrane helix</keyword>
<evidence type="ECO:0000256" key="9">
    <source>
        <dbReference type="ARBA" id="ARBA00023012"/>
    </source>
</evidence>
<evidence type="ECO:0000256" key="11">
    <source>
        <dbReference type="SAM" id="Phobius"/>
    </source>
</evidence>
<dbReference type="InterPro" id="IPR005467">
    <property type="entry name" value="His_kinase_dom"/>
</dbReference>
<dbReference type="GO" id="GO:0000155">
    <property type="term" value="F:phosphorelay sensor kinase activity"/>
    <property type="evidence" value="ECO:0007669"/>
    <property type="project" value="InterPro"/>
</dbReference>
<dbReference type="InterPro" id="IPR050428">
    <property type="entry name" value="TCS_sensor_his_kinase"/>
</dbReference>
<keyword evidence="4" id="KW-0597">Phosphoprotein</keyword>
<dbReference type="AlphaFoldDB" id="A0A6L6J4C7"/>